<dbReference type="RefSeq" id="WP_151078949.1">
    <property type="nucleotide sequence ID" value="NZ_CP047647.1"/>
</dbReference>
<comment type="caution">
    <text evidence="3">The sequence shown here is derived from an EMBL/GenBank/DDBJ whole genome shotgun (WGS) entry which is preliminary data.</text>
</comment>
<gene>
    <name evidence="3" type="ORF">F0P96_11050</name>
</gene>
<evidence type="ECO:0000313" key="3">
    <source>
        <dbReference type="EMBL" id="KAA9332022.1"/>
    </source>
</evidence>
<sequence length="323" mass="34228">MNRFLSIWLLGAGFWLLIGSPAHAQRRSVRAADALLTRPDTAAAVHELFASRRTGGGLFTAFGGVFTGLLTASIAQVPDPGSGDKIGAAASIGVMGLMPLGVGIGKLTRYSKKREQQVLTEYAQGGRLAHKYRRRLRGNFRPVHGNQSWPELAAVQAGVSIDQPTRPDSAVQQQGAATPAPATATSPVLAVAGRTRADTLDAVLGLFMAKRFGGQLPALLLVPVGGLIAGTSNADGEYNVYTGQYEEKQVSGGAVAAGLGLALGSAVYMFVHNAPYSMAKFQELEAAYNAGQPLPPALRAQLKPKHFDSGREWRNKMARRARR</sequence>
<dbReference type="EMBL" id="VTWU01000004">
    <property type="protein sequence ID" value="KAA9332022.1"/>
    <property type="molecule type" value="Genomic_DNA"/>
</dbReference>
<evidence type="ECO:0000256" key="1">
    <source>
        <dbReference type="SAM" id="MobiDB-lite"/>
    </source>
</evidence>
<keyword evidence="2" id="KW-1133">Transmembrane helix</keyword>
<feature type="transmembrane region" description="Helical" evidence="2">
    <location>
        <begin position="86"/>
        <end position="105"/>
    </location>
</feature>
<protein>
    <submittedName>
        <fullName evidence="3">Uncharacterized protein</fullName>
    </submittedName>
</protein>
<dbReference type="AlphaFoldDB" id="A0A7L4ZWN6"/>
<reference evidence="3 4" key="1">
    <citation type="submission" date="2019-09" db="EMBL/GenBank/DDBJ databases">
        <title>Genome sequence of Hymenobacter sp. M3.</title>
        <authorList>
            <person name="Srinivasan S."/>
        </authorList>
    </citation>
    <scope>NUCLEOTIDE SEQUENCE [LARGE SCALE GENOMIC DNA]</scope>
    <source>
        <strain evidence="3 4">M3</strain>
    </source>
</reference>
<keyword evidence="2" id="KW-0812">Transmembrane</keyword>
<organism evidence="3 4">
    <name type="scientific">Hymenobacter busanensis</name>
    <dbReference type="NCBI Taxonomy" id="2607656"/>
    <lineage>
        <taxon>Bacteria</taxon>
        <taxon>Pseudomonadati</taxon>
        <taxon>Bacteroidota</taxon>
        <taxon>Cytophagia</taxon>
        <taxon>Cytophagales</taxon>
        <taxon>Hymenobacteraceae</taxon>
        <taxon>Hymenobacter</taxon>
    </lineage>
</organism>
<evidence type="ECO:0000313" key="4">
    <source>
        <dbReference type="Proteomes" id="UP000326380"/>
    </source>
</evidence>
<feature type="transmembrane region" description="Helical" evidence="2">
    <location>
        <begin position="254"/>
        <end position="271"/>
    </location>
</feature>
<keyword evidence="2" id="KW-0472">Membrane</keyword>
<evidence type="ECO:0000256" key="2">
    <source>
        <dbReference type="SAM" id="Phobius"/>
    </source>
</evidence>
<feature type="compositionally biased region" description="Low complexity" evidence="1">
    <location>
        <begin position="170"/>
        <end position="183"/>
    </location>
</feature>
<proteinExistence type="predicted"/>
<keyword evidence="4" id="KW-1185">Reference proteome</keyword>
<accession>A0A7L4ZWN6</accession>
<feature type="region of interest" description="Disordered" evidence="1">
    <location>
        <begin position="163"/>
        <end position="183"/>
    </location>
</feature>
<feature type="transmembrane region" description="Helical" evidence="2">
    <location>
        <begin position="216"/>
        <end position="234"/>
    </location>
</feature>
<name>A0A7L4ZWN6_9BACT</name>
<dbReference type="Proteomes" id="UP000326380">
    <property type="component" value="Unassembled WGS sequence"/>
</dbReference>